<accession>A0A380TDH7</accession>
<dbReference type="EMBL" id="UIDG01000119">
    <property type="protein sequence ID" value="SUS05709.1"/>
    <property type="molecule type" value="Genomic_DNA"/>
</dbReference>
<organism evidence="1">
    <name type="scientific">metagenome</name>
    <dbReference type="NCBI Taxonomy" id="256318"/>
    <lineage>
        <taxon>unclassified sequences</taxon>
        <taxon>metagenomes</taxon>
    </lineage>
</organism>
<gene>
    <name evidence="1" type="ORF">DF3PB_2050004</name>
</gene>
<protein>
    <submittedName>
        <fullName evidence="1">Uncharacterized protein</fullName>
    </submittedName>
</protein>
<reference evidence="1" key="1">
    <citation type="submission" date="2018-07" db="EMBL/GenBank/DDBJ databases">
        <authorList>
            <person name="Quirk P.G."/>
            <person name="Krulwich T.A."/>
        </authorList>
    </citation>
    <scope>NUCLEOTIDE SEQUENCE</scope>
</reference>
<proteinExistence type="predicted"/>
<name>A0A380TDH7_9ZZZZ</name>
<sequence length="60" mass="6987">MWRRVTPTAKIIHPITLRQFDRPGYAPLEHPNALVIESDCCNNRGLHHCNTSRMFDQRAT</sequence>
<evidence type="ECO:0000313" key="1">
    <source>
        <dbReference type="EMBL" id="SUS05709.1"/>
    </source>
</evidence>
<dbReference type="AlphaFoldDB" id="A0A380TDH7"/>